<gene>
    <name evidence="2" type="ORF">Pan54_25290</name>
</gene>
<evidence type="ECO:0000313" key="2">
    <source>
        <dbReference type="EMBL" id="TWT61792.1"/>
    </source>
</evidence>
<proteinExistence type="predicted"/>
<reference evidence="2 3" key="1">
    <citation type="submission" date="2019-02" db="EMBL/GenBank/DDBJ databases">
        <title>Deep-cultivation of Planctomycetes and their phenomic and genomic characterization uncovers novel biology.</title>
        <authorList>
            <person name="Wiegand S."/>
            <person name="Jogler M."/>
            <person name="Boedeker C."/>
            <person name="Pinto D."/>
            <person name="Vollmers J."/>
            <person name="Rivas-Marin E."/>
            <person name="Kohn T."/>
            <person name="Peeters S.H."/>
            <person name="Heuer A."/>
            <person name="Rast P."/>
            <person name="Oberbeckmann S."/>
            <person name="Bunk B."/>
            <person name="Jeske O."/>
            <person name="Meyerdierks A."/>
            <person name="Storesund J.E."/>
            <person name="Kallscheuer N."/>
            <person name="Luecker S."/>
            <person name="Lage O.M."/>
            <person name="Pohl T."/>
            <person name="Merkel B.J."/>
            <person name="Hornburger P."/>
            <person name="Mueller R.-W."/>
            <person name="Bruemmer F."/>
            <person name="Labrenz M."/>
            <person name="Spormann A.M."/>
            <person name="Op Den Camp H."/>
            <person name="Overmann J."/>
            <person name="Amann R."/>
            <person name="Jetten M.S.M."/>
            <person name="Mascher T."/>
            <person name="Medema M.H."/>
            <person name="Devos D.P."/>
            <person name="Kaster A.-K."/>
            <person name="Ovreas L."/>
            <person name="Rohde M."/>
            <person name="Galperin M.Y."/>
            <person name="Jogler C."/>
        </authorList>
    </citation>
    <scope>NUCLEOTIDE SEQUENCE [LARGE SCALE GENOMIC DNA]</scope>
    <source>
        <strain evidence="2 3">Pan54</strain>
    </source>
</reference>
<protein>
    <recommendedName>
        <fullName evidence="4">DUF3887 domain-containing protein</fullName>
    </recommendedName>
</protein>
<evidence type="ECO:0000256" key="1">
    <source>
        <dbReference type="SAM" id="SignalP"/>
    </source>
</evidence>
<keyword evidence="1" id="KW-0732">Signal</keyword>
<evidence type="ECO:0000313" key="3">
    <source>
        <dbReference type="Proteomes" id="UP000316095"/>
    </source>
</evidence>
<dbReference type="RefSeq" id="WP_146503734.1">
    <property type="nucleotide sequence ID" value="NZ_SJPG01000001.1"/>
</dbReference>
<sequence length="251" mass="28253" precursor="true">MNSKITSSFRTSCNRIAFFLALFALNSQAAAQGDEEKLDQFLNAVQLGETEGLLNLMHPKLAEQIDPPILEAWLQSVAYKLGSVEVVLPATSIIAGDREEFTSNVSFTKGTARVAITVLNESIVAFEVQSDELANWFQRPTSLKIYRDRVEQFMTALDSQDYELCLSLMHSQIAEKLSSEVLSEYLEKVEQVVGASRTRKFQFAKLTVLPDERLEQIDLYYEIEGSLGSVTAEFAIRFQGMRGQLVGFRFR</sequence>
<comment type="caution">
    <text evidence="2">The sequence shown here is derived from an EMBL/GenBank/DDBJ whole genome shotgun (WGS) entry which is preliminary data.</text>
</comment>
<dbReference type="Proteomes" id="UP000316095">
    <property type="component" value="Unassembled WGS sequence"/>
</dbReference>
<name>A0A5C5XIY4_9PLAN</name>
<feature type="chain" id="PRO_5022659732" description="DUF3887 domain-containing protein" evidence="1">
    <location>
        <begin position="30"/>
        <end position="251"/>
    </location>
</feature>
<dbReference type="AlphaFoldDB" id="A0A5C5XIY4"/>
<organism evidence="2 3">
    <name type="scientific">Rubinisphaera italica</name>
    <dbReference type="NCBI Taxonomy" id="2527969"/>
    <lineage>
        <taxon>Bacteria</taxon>
        <taxon>Pseudomonadati</taxon>
        <taxon>Planctomycetota</taxon>
        <taxon>Planctomycetia</taxon>
        <taxon>Planctomycetales</taxon>
        <taxon>Planctomycetaceae</taxon>
        <taxon>Rubinisphaera</taxon>
    </lineage>
</organism>
<evidence type="ECO:0008006" key="4">
    <source>
        <dbReference type="Google" id="ProtNLM"/>
    </source>
</evidence>
<feature type="signal peptide" evidence="1">
    <location>
        <begin position="1"/>
        <end position="29"/>
    </location>
</feature>
<accession>A0A5C5XIY4</accession>
<dbReference type="OrthoDB" id="267652at2"/>
<keyword evidence="3" id="KW-1185">Reference proteome</keyword>
<dbReference type="EMBL" id="SJPG01000001">
    <property type="protein sequence ID" value="TWT61792.1"/>
    <property type="molecule type" value="Genomic_DNA"/>
</dbReference>